<proteinExistence type="predicted"/>
<gene>
    <name evidence="1" type="ORF">F9K91_20610</name>
</gene>
<sequence>MVTQSEIAALAACKWRCFALPVLMYLKVHSAPVLKLHHFRLAITTIYQSSCWLRQGSYQKWLPADCAVQRPSAFRFPS</sequence>
<evidence type="ECO:0000313" key="1">
    <source>
        <dbReference type="EMBL" id="KAB2662935.1"/>
    </source>
</evidence>
<comment type="caution">
    <text evidence="1">The sequence shown here is derived from an EMBL/GenBank/DDBJ whole genome shotgun (WGS) entry which is preliminary data.</text>
</comment>
<name>A0A833CIP1_9HYPH</name>
<dbReference type="Proteomes" id="UP000430843">
    <property type="component" value="Unassembled WGS sequence"/>
</dbReference>
<protein>
    <submittedName>
        <fullName evidence="1">Uncharacterized protein</fullName>
    </submittedName>
</protein>
<dbReference type="AlphaFoldDB" id="A0A833CIP1"/>
<accession>A0A833CIP1</accession>
<keyword evidence="2" id="KW-1185">Reference proteome</keyword>
<reference evidence="1 2" key="1">
    <citation type="submission" date="2019-09" db="EMBL/GenBank/DDBJ databases">
        <title>Taxonomic organization of the family Brucellaceae based on a phylogenomic approach.</title>
        <authorList>
            <person name="Leclercq S."/>
            <person name="Cloeckaert A."/>
            <person name="Zygmunt M.S."/>
        </authorList>
    </citation>
    <scope>NUCLEOTIDE SEQUENCE [LARGE SCALE GENOMIC DNA]</scope>
    <source>
        <strain evidence="1 2">LMG 18957</strain>
    </source>
</reference>
<evidence type="ECO:0000313" key="2">
    <source>
        <dbReference type="Proteomes" id="UP000430843"/>
    </source>
</evidence>
<organism evidence="1 2">
    <name type="scientific">Brucella tritici</name>
    <dbReference type="NCBI Taxonomy" id="94626"/>
    <lineage>
        <taxon>Bacteria</taxon>
        <taxon>Pseudomonadati</taxon>
        <taxon>Pseudomonadota</taxon>
        <taxon>Alphaproteobacteria</taxon>
        <taxon>Hyphomicrobiales</taxon>
        <taxon>Brucellaceae</taxon>
        <taxon>Brucella/Ochrobactrum group</taxon>
        <taxon>Brucella</taxon>
    </lineage>
</organism>
<dbReference type="EMBL" id="WBWA01000026">
    <property type="protein sequence ID" value="KAB2662935.1"/>
    <property type="molecule type" value="Genomic_DNA"/>
</dbReference>